<accession>A0A7S2DME1</accession>
<organism evidence="2">
    <name type="scientific">Haptolina brevifila</name>
    <dbReference type="NCBI Taxonomy" id="156173"/>
    <lineage>
        <taxon>Eukaryota</taxon>
        <taxon>Haptista</taxon>
        <taxon>Haptophyta</taxon>
        <taxon>Prymnesiophyceae</taxon>
        <taxon>Prymnesiales</taxon>
        <taxon>Prymnesiaceae</taxon>
        <taxon>Haptolina</taxon>
    </lineage>
</organism>
<feature type="region of interest" description="Disordered" evidence="1">
    <location>
        <begin position="113"/>
        <end position="138"/>
    </location>
</feature>
<evidence type="ECO:0000256" key="1">
    <source>
        <dbReference type="SAM" id="MobiDB-lite"/>
    </source>
</evidence>
<protein>
    <submittedName>
        <fullName evidence="2">Uncharacterized protein</fullName>
    </submittedName>
</protein>
<dbReference type="EMBL" id="HBGU01033350">
    <property type="protein sequence ID" value="CAD9457065.1"/>
    <property type="molecule type" value="Transcribed_RNA"/>
</dbReference>
<reference evidence="2" key="1">
    <citation type="submission" date="2021-01" db="EMBL/GenBank/DDBJ databases">
        <authorList>
            <person name="Corre E."/>
            <person name="Pelletier E."/>
            <person name="Niang G."/>
            <person name="Scheremetjew M."/>
            <person name="Finn R."/>
            <person name="Kale V."/>
            <person name="Holt S."/>
            <person name="Cochrane G."/>
            <person name="Meng A."/>
            <person name="Brown T."/>
            <person name="Cohen L."/>
        </authorList>
    </citation>
    <scope>NUCLEOTIDE SEQUENCE</scope>
    <source>
        <strain evidence="2">UTEX LB 985</strain>
    </source>
</reference>
<sequence length="446" mass="47874">MSYAGGSGNAGVITRTTPANMSRKNPNYQETHHKALTESPLPYRQEDPSEADTRYCDEVHGIIPGYAGHRPRAQHNYGRSAFGDPEHVSHAAELRKKGHLVLTGGVAHFEDAPGAGHGGEGKGIDGKQTGHPNTKDEHGRWMEGLPDYSHQVGGVLPGYGGHVPRSIHKYGASAKGQTPPFEKSREHDEIKELRELFSRQPKIRGLEKGDFPRSDPNDDGEEWWPQTAPTAAIEGQMKDFRDVRNGVVPKYAGHIPRSKDKYGASAFGRTRTVADVGQMKDTSNSGVKTEGVIMGQVNRQNTKAEVEFKPAQRHDGNGVIPGYRGHVPNVVNTIGMSTFLSGPGFTEVKVEDMDKMGGLGDLGDAASAYGMVDAGASSFDDGYADMDNLGGNVLGSDAIEQAGMAGHIDQYTFGDASADAAEAAKAANAEKLRKHQEAKLRAQGLL</sequence>
<gene>
    <name evidence="2" type="ORF">CBRE1094_LOCUS18225</name>
</gene>
<feature type="compositionally biased region" description="Polar residues" evidence="1">
    <location>
        <begin position="14"/>
        <end position="29"/>
    </location>
</feature>
<evidence type="ECO:0000313" key="2">
    <source>
        <dbReference type="EMBL" id="CAD9457065.1"/>
    </source>
</evidence>
<name>A0A7S2DME1_9EUKA</name>
<feature type="region of interest" description="Disordered" evidence="1">
    <location>
        <begin position="1"/>
        <end position="49"/>
    </location>
</feature>
<dbReference type="AlphaFoldDB" id="A0A7S2DME1"/>
<proteinExistence type="predicted"/>